<keyword evidence="6" id="KW-0418">Kinase</keyword>
<protein>
    <recommendedName>
        <fullName evidence="2">histidine kinase</fullName>
        <ecNumber evidence="2">2.7.13.3</ecNumber>
    </recommendedName>
</protein>
<evidence type="ECO:0000256" key="6">
    <source>
        <dbReference type="ARBA" id="ARBA00022777"/>
    </source>
</evidence>
<dbReference type="Proteomes" id="UP000622890">
    <property type="component" value="Unassembled WGS sequence"/>
</dbReference>
<evidence type="ECO:0000256" key="2">
    <source>
        <dbReference type="ARBA" id="ARBA00012438"/>
    </source>
</evidence>
<dbReference type="EMBL" id="JAEPBG010000001">
    <property type="protein sequence ID" value="MBK4733093.1"/>
    <property type="molecule type" value="Genomic_DNA"/>
</dbReference>
<evidence type="ECO:0000256" key="3">
    <source>
        <dbReference type="ARBA" id="ARBA00022553"/>
    </source>
</evidence>
<feature type="domain" description="Histidine kinase" evidence="10">
    <location>
        <begin position="267"/>
        <end position="354"/>
    </location>
</feature>
<dbReference type="InterPro" id="IPR013767">
    <property type="entry name" value="PAS_fold"/>
</dbReference>
<keyword evidence="8" id="KW-0902">Two-component regulatory system</keyword>
<dbReference type="Gene3D" id="3.30.450.20">
    <property type="entry name" value="PAS domain"/>
    <property type="match status" value="1"/>
</dbReference>
<dbReference type="GO" id="GO:0006355">
    <property type="term" value="P:regulation of DNA-templated transcription"/>
    <property type="evidence" value="ECO:0007669"/>
    <property type="project" value="InterPro"/>
</dbReference>
<evidence type="ECO:0000313" key="11">
    <source>
        <dbReference type="EMBL" id="MBK4733093.1"/>
    </source>
</evidence>
<comment type="catalytic activity">
    <reaction evidence="1">
        <text>ATP + protein L-histidine = ADP + protein N-phospho-L-histidine.</text>
        <dbReference type="EC" id="2.7.13.3"/>
    </reaction>
</comment>
<dbReference type="InterPro" id="IPR005467">
    <property type="entry name" value="His_kinase_dom"/>
</dbReference>
<dbReference type="EC" id="2.7.13.3" evidence="2"/>
<dbReference type="InterPro" id="IPR050482">
    <property type="entry name" value="Sensor_HK_TwoCompSys"/>
</dbReference>
<keyword evidence="5" id="KW-0547">Nucleotide-binding</keyword>
<accession>A0A934W5D3</accession>
<keyword evidence="7" id="KW-0067">ATP-binding</keyword>
<evidence type="ECO:0000313" key="12">
    <source>
        <dbReference type="Proteomes" id="UP000622890"/>
    </source>
</evidence>
<dbReference type="Gene3D" id="3.30.565.10">
    <property type="entry name" value="Histidine kinase-like ATPase, C-terminal domain"/>
    <property type="match status" value="1"/>
</dbReference>
<keyword evidence="4" id="KW-0808">Transferase</keyword>
<dbReference type="AlphaFoldDB" id="A0A934W5D3"/>
<dbReference type="RefSeq" id="WP_200589566.1">
    <property type="nucleotide sequence ID" value="NZ_JAEPBG010000001.1"/>
</dbReference>
<dbReference type="SUPFAM" id="SSF55785">
    <property type="entry name" value="PYP-like sensor domain (PAS domain)"/>
    <property type="match status" value="1"/>
</dbReference>
<dbReference type="Pfam" id="PF00989">
    <property type="entry name" value="PAS"/>
    <property type="match status" value="1"/>
</dbReference>
<dbReference type="Pfam" id="PF02518">
    <property type="entry name" value="HATPase_c"/>
    <property type="match status" value="1"/>
</dbReference>
<dbReference type="Pfam" id="PF07730">
    <property type="entry name" value="HisKA_3"/>
    <property type="match status" value="1"/>
</dbReference>
<dbReference type="InterPro" id="IPR000014">
    <property type="entry name" value="PAS"/>
</dbReference>
<dbReference type="InterPro" id="IPR003594">
    <property type="entry name" value="HATPase_dom"/>
</dbReference>
<evidence type="ECO:0000256" key="8">
    <source>
        <dbReference type="ARBA" id="ARBA00023012"/>
    </source>
</evidence>
<dbReference type="InterPro" id="IPR011712">
    <property type="entry name" value="Sig_transdc_His_kin_sub3_dim/P"/>
</dbReference>
<organism evidence="11 12">
    <name type="scientific">Noviherbaspirillum pedocola</name>
    <dbReference type="NCBI Taxonomy" id="2801341"/>
    <lineage>
        <taxon>Bacteria</taxon>
        <taxon>Pseudomonadati</taxon>
        <taxon>Pseudomonadota</taxon>
        <taxon>Betaproteobacteria</taxon>
        <taxon>Burkholderiales</taxon>
        <taxon>Oxalobacteraceae</taxon>
        <taxon>Noviherbaspirillum</taxon>
    </lineage>
</organism>
<evidence type="ECO:0000256" key="5">
    <source>
        <dbReference type="ARBA" id="ARBA00022741"/>
    </source>
</evidence>
<dbReference type="PANTHER" id="PTHR24421:SF10">
    <property type="entry name" value="NITRATE_NITRITE SENSOR PROTEIN NARQ"/>
    <property type="match status" value="1"/>
</dbReference>
<keyword evidence="12" id="KW-1185">Reference proteome</keyword>
<keyword evidence="3" id="KW-0597">Phosphoprotein</keyword>
<feature type="region of interest" description="Disordered" evidence="9">
    <location>
        <begin position="1"/>
        <end position="23"/>
    </location>
</feature>
<sequence length="354" mass="39179">MAATDLESQDAKADVTPLSLGCRGPSADNPPPWLHAVVAASMDAVVVLDHSEHIALCNPAAETLFARPAEQMLGKSVDLLFWPQSGTAQRLAETGPGEQLQLQGCRANQAPFRCEARVAKLGDRITGWQLLVMREPVLHTPSLRRRAESFQQAFEMEKRRVSRELYDDLGQRLSVLKLDLDWLQRASPTDAHQRPARIAQMQALLDSVIIRTKAIASGLRPPLLDDLGLLAAVRWLAQSFERQTGVRVEVHHSPQDFHGNDAADTAIYRTVQEALRNVQRHAQASHVQIAIRRAHDRITVSVQDNGVGMPQDAEHKVDCFGLAAMQERIYTLGGTFDMHSRRGHGSVIHVSIPI</sequence>
<proteinExistence type="predicted"/>
<dbReference type="PANTHER" id="PTHR24421">
    <property type="entry name" value="NITRATE/NITRITE SENSOR PROTEIN NARX-RELATED"/>
    <property type="match status" value="1"/>
</dbReference>
<evidence type="ECO:0000259" key="10">
    <source>
        <dbReference type="PROSITE" id="PS50109"/>
    </source>
</evidence>
<evidence type="ECO:0000256" key="4">
    <source>
        <dbReference type="ARBA" id="ARBA00022679"/>
    </source>
</evidence>
<dbReference type="InterPro" id="IPR036890">
    <property type="entry name" value="HATPase_C_sf"/>
</dbReference>
<reference evidence="11" key="1">
    <citation type="submission" date="2021-01" db="EMBL/GenBank/DDBJ databases">
        <title>Genome sequence of strain Noviherbaspirillum sp. DKR-6.</title>
        <authorList>
            <person name="Chaudhary D.K."/>
        </authorList>
    </citation>
    <scope>NUCLEOTIDE SEQUENCE</scope>
    <source>
        <strain evidence="11">DKR-6</strain>
    </source>
</reference>
<gene>
    <name evidence="11" type="ORF">JJB74_00490</name>
</gene>
<evidence type="ECO:0000256" key="7">
    <source>
        <dbReference type="ARBA" id="ARBA00022840"/>
    </source>
</evidence>
<dbReference type="SUPFAM" id="SSF55874">
    <property type="entry name" value="ATPase domain of HSP90 chaperone/DNA topoisomerase II/histidine kinase"/>
    <property type="match status" value="1"/>
</dbReference>
<dbReference type="PROSITE" id="PS50109">
    <property type="entry name" value="HIS_KIN"/>
    <property type="match status" value="1"/>
</dbReference>
<dbReference type="GO" id="GO:0046983">
    <property type="term" value="F:protein dimerization activity"/>
    <property type="evidence" value="ECO:0007669"/>
    <property type="project" value="InterPro"/>
</dbReference>
<dbReference type="GO" id="GO:0000155">
    <property type="term" value="F:phosphorelay sensor kinase activity"/>
    <property type="evidence" value="ECO:0007669"/>
    <property type="project" value="InterPro"/>
</dbReference>
<dbReference type="CDD" id="cd00130">
    <property type="entry name" value="PAS"/>
    <property type="match status" value="1"/>
</dbReference>
<dbReference type="Gene3D" id="1.20.5.1930">
    <property type="match status" value="1"/>
</dbReference>
<dbReference type="InterPro" id="IPR035965">
    <property type="entry name" value="PAS-like_dom_sf"/>
</dbReference>
<dbReference type="GO" id="GO:0016020">
    <property type="term" value="C:membrane"/>
    <property type="evidence" value="ECO:0007669"/>
    <property type="project" value="InterPro"/>
</dbReference>
<name>A0A934W5D3_9BURK</name>
<dbReference type="CDD" id="cd16917">
    <property type="entry name" value="HATPase_UhpB-NarQ-NarX-like"/>
    <property type="match status" value="1"/>
</dbReference>
<dbReference type="SMART" id="SM00091">
    <property type="entry name" value="PAS"/>
    <property type="match status" value="1"/>
</dbReference>
<evidence type="ECO:0000256" key="1">
    <source>
        <dbReference type="ARBA" id="ARBA00000085"/>
    </source>
</evidence>
<dbReference type="GO" id="GO:0005524">
    <property type="term" value="F:ATP binding"/>
    <property type="evidence" value="ECO:0007669"/>
    <property type="project" value="UniProtKB-KW"/>
</dbReference>
<evidence type="ECO:0000256" key="9">
    <source>
        <dbReference type="SAM" id="MobiDB-lite"/>
    </source>
</evidence>
<comment type="caution">
    <text evidence="11">The sequence shown here is derived from an EMBL/GenBank/DDBJ whole genome shotgun (WGS) entry which is preliminary data.</text>
</comment>